<proteinExistence type="predicted"/>
<feature type="region of interest" description="Disordered" evidence="1">
    <location>
        <begin position="91"/>
        <end position="111"/>
    </location>
</feature>
<reference evidence="2" key="1">
    <citation type="submission" date="2020-04" db="EMBL/GenBank/DDBJ databases">
        <authorList>
            <person name="Chiriac C."/>
            <person name="Salcher M."/>
            <person name="Ghai R."/>
            <person name="Kavagutti S V."/>
        </authorList>
    </citation>
    <scope>NUCLEOTIDE SEQUENCE</scope>
</reference>
<name>A0A6J5N8E6_9CAUD</name>
<accession>A0A6J5N8E6</accession>
<gene>
    <name evidence="2" type="ORF">UFOVP650_86</name>
</gene>
<protein>
    <submittedName>
        <fullName evidence="2">Uncharacterized protein</fullName>
    </submittedName>
</protein>
<evidence type="ECO:0000256" key="1">
    <source>
        <dbReference type="SAM" id="MobiDB-lite"/>
    </source>
</evidence>
<organism evidence="2">
    <name type="scientific">uncultured Caudovirales phage</name>
    <dbReference type="NCBI Taxonomy" id="2100421"/>
    <lineage>
        <taxon>Viruses</taxon>
        <taxon>Duplodnaviria</taxon>
        <taxon>Heunggongvirae</taxon>
        <taxon>Uroviricota</taxon>
        <taxon>Caudoviricetes</taxon>
        <taxon>Peduoviridae</taxon>
        <taxon>Maltschvirus</taxon>
        <taxon>Maltschvirus maltsch</taxon>
    </lineage>
</organism>
<dbReference type="EMBL" id="LR796623">
    <property type="protein sequence ID" value="CAB4155143.1"/>
    <property type="molecule type" value="Genomic_DNA"/>
</dbReference>
<sequence length="129" mass="13921">MATVTELKTRAASGDTGALAAVTEIVTSYNAWQDAKDLAKKTNKDAKDRVDQDFAAVKNAIEDSLPTDAGAQTVVGKLTTIEGAWQDYEESKAQATEEKKDAKERVKETSARFERAVKDSAQLKLDLGA</sequence>
<evidence type="ECO:0000313" key="2">
    <source>
        <dbReference type="EMBL" id="CAB4155143.1"/>
    </source>
</evidence>